<evidence type="ECO:0000256" key="7">
    <source>
        <dbReference type="PIRSR" id="PIRSR000099-1"/>
    </source>
</evidence>
<organism evidence="12">
    <name type="scientific">Magnetococcus massalia (strain MO-1)</name>
    <dbReference type="NCBI Taxonomy" id="451514"/>
    <lineage>
        <taxon>Bacteria</taxon>
        <taxon>Pseudomonadati</taxon>
        <taxon>Pseudomonadota</taxon>
        <taxon>Magnetococcia</taxon>
        <taxon>Magnetococcales</taxon>
        <taxon>Magnetococcaceae</taxon>
        <taxon>Magnetococcus</taxon>
    </lineage>
</organism>
<dbReference type="Pfam" id="PF00815">
    <property type="entry name" value="Histidinol_dh"/>
    <property type="match status" value="1"/>
</dbReference>
<dbReference type="EC" id="1.1.1.23" evidence="5"/>
<dbReference type="NCBIfam" id="TIGR00069">
    <property type="entry name" value="hisD"/>
    <property type="match status" value="1"/>
</dbReference>
<comment type="similarity">
    <text evidence="1 5 6 11">Belongs to the histidinol dehydrogenase family.</text>
</comment>
<dbReference type="PIRSF" id="PIRSF000099">
    <property type="entry name" value="Histidinol_dh"/>
    <property type="match status" value="1"/>
</dbReference>
<dbReference type="PANTHER" id="PTHR21256">
    <property type="entry name" value="HISTIDINOL DEHYDROGENASE HDH"/>
    <property type="match status" value="1"/>
</dbReference>
<dbReference type="InterPro" id="IPR012131">
    <property type="entry name" value="Hstdl_DH"/>
</dbReference>
<name>A0A1S7LHF1_MAGMO</name>
<dbReference type="FunFam" id="3.40.50.1980:FF:000026">
    <property type="entry name" value="Histidinol dehydrogenase"/>
    <property type="match status" value="1"/>
</dbReference>
<dbReference type="GO" id="GO:0000105">
    <property type="term" value="P:L-histidine biosynthetic process"/>
    <property type="evidence" value="ECO:0007669"/>
    <property type="project" value="UniProtKB-UniRule"/>
</dbReference>
<evidence type="ECO:0000256" key="1">
    <source>
        <dbReference type="ARBA" id="ARBA00010178"/>
    </source>
</evidence>
<protein>
    <recommendedName>
        <fullName evidence="5">Histidinol dehydrogenase</fullName>
        <shortName evidence="5">HDH</shortName>
        <ecNumber evidence="5">1.1.1.23</ecNumber>
    </recommendedName>
</protein>
<feature type="binding site" evidence="5 9">
    <location>
        <position position="265"/>
    </location>
    <ligand>
        <name>substrate</name>
    </ligand>
</feature>
<dbReference type="PRINTS" id="PR00083">
    <property type="entry name" value="HOLDHDRGNASE"/>
</dbReference>
<feature type="binding site" evidence="5 10">
    <location>
        <position position="367"/>
    </location>
    <ligand>
        <name>Zn(2+)</name>
        <dbReference type="ChEBI" id="CHEBI:29105"/>
    </ligand>
</feature>
<dbReference type="GO" id="GO:0051287">
    <property type="term" value="F:NAD binding"/>
    <property type="evidence" value="ECO:0007669"/>
    <property type="project" value="InterPro"/>
</dbReference>
<evidence type="ECO:0000256" key="5">
    <source>
        <dbReference type="HAMAP-Rule" id="MF_01024"/>
    </source>
</evidence>
<dbReference type="InterPro" id="IPR001692">
    <property type="entry name" value="Histidinol_DH_CS"/>
</dbReference>
<evidence type="ECO:0000256" key="8">
    <source>
        <dbReference type="PIRSR" id="PIRSR000099-2"/>
    </source>
</evidence>
<dbReference type="Gene3D" id="1.20.5.1300">
    <property type="match status" value="1"/>
</dbReference>
<proteinExistence type="inferred from homology"/>
<feature type="binding site" evidence="5 10">
    <location>
        <position position="268"/>
    </location>
    <ligand>
        <name>Zn(2+)</name>
        <dbReference type="ChEBI" id="CHEBI:29105"/>
    </ligand>
</feature>
<dbReference type="Gene3D" id="3.40.50.1980">
    <property type="entry name" value="Nitrogenase molybdenum iron protein domain"/>
    <property type="match status" value="2"/>
</dbReference>
<comment type="function">
    <text evidence="5">Catalyzes the sequential NAD-dependent oxidations of L-histidinol to L-histidinaldehyde and then to L-histidine.</text>
</comment>
<feature type="binding site" evidence="5 8">
    <location>
        <position position="220"/>
    </location>
    <ligand>
        <name>NAD(+)</name>
        <dbReference type="ChEBI" id="CHEBI:57540"/>
    </ligand>
</feature>
<evidence type="ECO:0000256" key="3">
    <source>
        <dbReference type="ARBA" id="ARBA00022833"/>
    </source>
</evidence>
<evidence type="ECO:0000256" key="6">
    <source>
        <dbReference type="PIRNR" id="PIRNR000099"/>
    </source>
</evidence>
<evidence type="ECO:0000313" key="12">
    <source>
        <dbReference type="EMBL" id="CRH06365.1"/>
    </source>
</evidence>
<dbReference type="UniPathway" id="UPA00031">
    <property type="reaction ID" value="UER00014"/>
</dbReference>
<dbReference type="GO" id="GO:0008270">
    <property type="term" value="F:zinc ion binding"/>
    <property type="evidence" value="ECO:0007669"/>
    <property type="project" value="UniProtKB-UniRule"/>
</dbReference>
<keyword evidence="2 5" id="KW-0479">Metal-binding</keyword>
<feature type="binding site" evidence="5 10">
    <location>
        <position position="265"/>
    </location>
    <ligand>
        <name>Zn(2+)</name>
        <dbReference type="ChEBI" id="CHEBI:29105"/>
    </ligand>
</feature>
<keyword evidence="5" id="KW-0368">Histidine biosynthesis</keyword>
<feature type="binding site" evidence="5 9">
    <location>
        <position position="268"/>
    </location>
    <ligand>
        <name>substrate</name>
    </ligand>
</feature>
<evidence type="ECO:0000256" key="9">
    <source>
        <dbReference type="PIRSR" id="PIRSR000099-3"/>
    </source>
</evidence>
<feature type="binding site" evidence="5 8">
    <location>
        <position position="136"/>
    </location>
    <ligand>
        <name>NAD(+)</name>
        <dbReference type="ChEBI" id="CHEBI:57540"/>
    </ligand>
</feature>
<comment type="pathway">
    <text evidence="5">Amino-acid biosynthesis; L-histidine biosynthesis; L-histidine from 5-phospho-alpha-D-ribose 1-diphosphate: step 9/9.</text>
</comment>
<sequence>MSSIEITRLQTSDADFDARFAKLIAWDAGDMADIESRVAAIVADVVKRGDAAVIEYTERFDRISLTPEGLAFSEAEIDAAFKELPEAIYKALEQGAGRIHDYHRWQLPQMGIQEYMDPHGTLLGQRMLPLKRAGLYVPGGLASYPSSVLMNAIPAKVAGVKELIMVVPTPDGQVNPAILVAARLAGVDKVYRVGGAQAVAALAYGTDQIPQVDKIVGPGNIYVATAKRQVFGQVGIDMIAGPSEILVIADNQNDPNWIAADLLSQAEHDSDAQSILVTDDADFADRVQAAVAKLLESLSRSEIATKSIVDRGGIILVKDLKEAAEVASRVAPEHLELAVADPRALLPLIENAGAIFMGRHTPEPIGDYIAGPNHVLPTNGTARFSSPLGVHDFIKRTSLISCTPESFGSIGPAASELAGSEGLTAHKLSVDLRFFS</sequence>
<feature type="binding site" evidence="5 8">
    <location>
        <position position="197"/>
    </location>
    <ligand>
        <name>NAD(+)</name>
        <dbReference type="ChEBI" id="CHEBI:57540"/>
    </ligand>
</feature>
<evidence type="ECO:0000256" key="2">
    <source>
        <dbReference type="ARBA" id="ARBA00022723"/>
    </source>
</evidence>
<dbReference type="InterPro" id="IPR022695">
    <property type="entry name" value="Histidinol_DH_monofunct"/>
</dbReference>
<dbReference type="InterPro" id="IPR016161">
    <property type="entry name" value="Ald_DH/histidinol_DH"/>
</dbReference>
<gene>
    <name evidence="5 12" type="primary">hisD</name>
    <name evidence="12" type="ORF">MAGMO_2199</name>
</gene>
<dbReference type="AlphaFoldDB" id="A0A1S7LHF1"/>
<feature type="binding site" evidence="5 10">
    <location>
        <position position="426"/>
    </location>
    <ligand>
        <name>Zn(2+)</name>
        <dbReference type="ChEBI" id="CHEBI:29105"/>
    </ligand>
</feature>
<reference evidence="12" key="1">
    <citation type="submission" date="2015-04" db="EMBL/GenBank/DDBJ databases">
        <authorList>
            <person name="Syromyatnikov M.Y."/>
            <person name="Popov V.N."/>
        </authorList>
    </citation>
    <scope>NUCLEOTIDE SEQUENCE</scope>
    <source>
        <strain evidence="12">MO-1</strain>
    </source>
</reference>
<dbReference type="FunFam" id="3.40.50.1980:FF:000001">
    <property type="entry name" value="Histidinol dehydrogenase"/>
    <property type="match status" value="1"/>
</dbReference>
<keyword evidence="4 5" id="KW-0560">Oxidoreductase</keyword>
<feature type="binding site" evidence="5 9">
    <location>
        <position position="426"/>
    </location>
    <ligand>
        <name>substrate</name>
    </ligand>
</feature>
<keyword evidence="3 5" id="KW-0862">Zinc</keyword>
<evidence type="ECO:0000256" key="10">
    <source>
        <dbReference type="PIRSR" id="PIRSR000099-4"/>
    </source>
</evidence>
<keyword evidence="5 8" id="KW-0520">NAD</keyword>
<dbReference type="SUPFAM" id="SSF53720">
    <property type="entry name" value="ALDH-like"/>
    <property type="match status" value="1"/>
</dbReference>
<feature type="active site" description="Proton acceptor" evidence="5 7">
    <location>
        <position position="334"/>
    </location>
</feature>
<evidence type="ECO:0000256" key="11">
    <source>
        <dbReference type="RuleBase" id="RU004175"/>
    </source>
</evidence>
<dbReference type="GO" id="GO:0004399">
    <property type="term" value="F:histidinol dehydrogenase activity"/>
    <property type="evidence" value="ECO:0007669"/>
    <property type="project" value="UniProtKB-UniRule"/>
</dbReference>
<dbReference type="PROSITE" id="PS00611">
    <property type="entry name" value="HISOL_DEHYDROGENASE"/>
    <property type="match status" value="1"/>
</dbReference>
<feature type="active site" description="Proton acceptor" evidence="5 7">
    <location>
        <position position="333"/>
    </location>
</feature>
<feature type="binding site" evidence="5 9">
    <location>
        <position position="367"/>
    </location>
    <ligand>
        <name>substrate</name>
    </ligand>
</feature>
<dbReference type="PANTHER" id="PTHR21256:SF2">
    <property type="entry name" value="HISTIDINE BIOSYNTHESIS TRIFUNCTIONAL PROTEIN"/>
    <property type="match status" value="1"/>
</dbReference>
<feature type="binding site" evidence="5 9">
    <location>
        <position position="421"/>
    </location>
    <ligand>
        <name>substrate</name>
    </ligand>
</feature>
<comment type="catalytic activity">
    <reaction evidence="5">
        <text>L-histidinol + 2 NAD(+) + H2O = L-histidine + 2 NADH + 3 H(+)</text>
        <dbReference type="Rhea" id="RHEA:20641"/>
        <dbReference type="ChEBI" id="CHEBI:15377"/>
        <dbReference type="ChEBI" id="CHEBI:15378"/>
        <dbReference type="ChEBI" id="CHEBI:57540"/>
        <dbReference type="ChEBI" id="CHEBI:57595"/>
        <dbReference type="ChEBI" id="CHEBI:57699"/>
        <dbReference type="ChEBI" id="CHEBI:57945"/>
        <dbReference type="EC" id="1.1.1.23"/>
    </reaction>
</comment>
<accession>A0A1S7LHF1</accession>
<feature type="binding site" evidence="5 9">
    <location>
        <position position="243"/>
    </location>
    <ligand>
        <name>substrate</name>
    </ligand>
</feature>
<keyword evidence="5" id="KW-0028">Amino-acid biosynthesis</keyword>
<dbReference type="CDD" id="cd06572">
    <property type="entry name" value="Histidinol_dh"/>
    <property type="match status" value="1"/>
</dbReference>
<dbReference type="GO" id="GO:0005829">
    <property type="term" value="C:cytosol"/>
    <property type="evidence" value="ECO:0007669"/>
    <property type="project" value="TreeGrafter"/>
</dbReference>
<dbReference type="EMBL" id="LO017727">
    <property type="protein sequence ID" value="CRH06365.1"/>
    <property type="molecule type" value="Genomic_DNA"/>
</dbReference>
<comment type="cofactor">
    <cofactor evidence="5 10">
        <name>Zn(2+)</name>
        <dbReference type="ChEBI" id="CHEBI:29105"/>
    </cofactor>
    <text evidence="5 10">Binds 1 zinc ion per subunit.</text>
</comment>
<evidence type="ECO:0000256" key="4">
    <source>
        <dbReference type="ARBA" id="ARBA00023002"/>
    </source>
</evidence>
<dbReference type="HAMAP" id="MF_01024">
    <property type="entry name" value="HisD"/>
    <property type="match status" value="1"/>
</dbReference>
<feature type="binding site" evidence="5 9">
    <location>
        <position position="334"/>
    </location>
    <ligand>
        <name>substrate</name>
    </ligand>
</feature>